<proteinExistence type="inferred from homology"/>
<dbReference type="Pfam" id="PF02770">
    <property type="entry name" value="Acyl-CoA_dh_M"/>
    <property type="match status" value="1"/>
</dbReference>
<feature type="domain" description="Acyl-CoA oxidase/dehydrogenase middle" evidence="8">
    <location>
        <begin position="119"/>
        <end position="214"/>
    </location>
</feature>
<evidence type="ECO:0000259" key="9">
    <source>
        <dbReference type="Pfam" id="PF02771"/>
    </source>
</evidence>
<dbReference type="InterPro" id="IPR036250">
    <property type="entry name" value="AcylCo_DH-like_C"/>
</dbReference>
<dbReference type="InterPro" id="IPR006091">
    <property type="entry name" value="Acyl-CoA_Oxase/DH_mid-dom"/>
</dbReference>
<dbReference type="SUPFAM" id="SSF47203">
    <property type="entry name" value="Acyl-CoA dehydrogenase C-terminal domain-like"/>
    <property type="match status" value="1"/>
</dbReference>
<feature type="domain" description="Acyl-CoA dehydrogenase/oxidase C-terminal" evidence="7">
    <location>
        <begin position="232"/>
        <end position="371"/>
    </location>
</feature>
<dbReference type="KEGG" id="csty:KN1_07810"/>
<dbReference type="InterPro" id="IPR037069">
    <property type="entry name" value="AcylCoA_DH/ox_N_sf"/>
</dbReference>
<keyword evidence="5 6" id="KW-0560">Oxidoreductase</keyword>
<organism evidence="10 11">
    <name type="scientific">Stygiolobus caldivivus</name>
    <dbReference type="NCBI Taxonomy" id="2824673"/>
    <lineage>
        <taxon>Archaea</taxon>
        <taxon>Thermoproteota</taxon>
        <taxon>Thermoprotei</taxon>
        <taxon>Sulfolobales</taxon>
        <taxon>Sulfolobaceae</taxon>
        <taxon>Stygiolobus</taxon>
    </lineage>
</organism>
<keyword evidence="11" id="KW-1185">Reference proteome</keyword>
<dbReference type="PIRSF" id="PIRSF016578">
    <property type="entry name" value="HsaA"/>
    <property type="match status" value="1"/>
</dbReference>
<evidence type="ECO:0000256" key="5">
    <source>
        <dbReference type="ARBA" id="ARBA00023002"/>
    </source>
</evidence>
<dbReference type="PANTHER" id="PTHR43884:SF12">
    <property type="entry name" value="ISOVALERYL-COA DEHYDROGENASE, MITOCHONDRIAL-RELATED"/>
    <property type="match status" value="1"/>
</dbReference>
<dbReference type="SUPFAM" id="SSF56645">
    <property type="entry name" value="Acyl-CoA dehydrogenase NM domain-like"/>
    <property type="match status" value="1"/>
</dbReference>
<dbReference type="FunFam" id="1.20.140.10:FF:000004">
    <property type="entry name" value="Acyl-CoA dehydrogenase FadE25"/>
    <property type="match status" value="1"/>
</dbReference>
<name>A0A8D5U567_9CREN</name>
<reference evidence="10 11" key="1">
    <citation type="submission" date="2021-04" db="EMBL/GenBank/DDBJ databases">
        <title>Complete genome sequence of Stygiolobus sp. KN-1.</title>
        <authorList>
            <person name="Nakamura K."/>
            <person name="Sakai H."/>
            <person name="Kurosawa N."/>
        </authorList>
    </citation>
    <scope>NUCLEOTIDE SEQUENCE [LARGE SCALE GENOMIC DNA]</scope>
    <source>
        <strain evidence="10 11">KN-1</strain>
    </source>
</reference>
<evidence type="ECO:0000259" key="7">
    <source>
        <dbReference type="Pfam" id="PF00441"/>
    </source>
</evidence>
<dbReference type="GeneID" id="66162537"/>
<dbReference type="AlphaFoldDB" id="A0A8D5U567"/>
<evidence type="ECO:0000313" key="11">
    <source>
        <dbReference type="Proteomes" id="UP000825123"/>
    </source>
</evidence>
<evidence type="ECO:0000259" key="8">
    <source>
        <dbReference type="Pfam" id="PF02770"/>
    </source>
</evidence>
<dbReference type="InterPro" id="IPR009075">
    <property type="entry name" value="AcylCo_DH/oxidase_C"/>
</dbReference>
<evidence type="ECO:0000256" key="6">
    <source>
        <dbReference type="RuleBase" id="RU362125"/>
    </source>
</evidence>
<comment type="cofactor">
    <cofactor evidence="1 6">
        <name>FAD</name>
        <dbReference type="ChEBI" id="CHEBI:57692"/>
    </cofactor>
</comment>
<dbReference type="RefSeq" id="WP_221289508.1">
    <property type="nucleotide sequence ID" value="NZ_AP024597.1"/>
</dbReference>
<dbReference type="EMBL" id="AP024597">
    <property type="protein sequence ID" value="BCU69484.1"/>
    <property type="molecule type" value="Genomic_DNA"/>
</dbReference>
<dbReference type="CDD" id="cd00567">
    <property type="entry name" value="ACAD"/>
    <property type="match status" value="1"/>
</dbReference>
<accession>A0A8D5U567</accession>
<dbReference type="InterPro" id="IPR046373">
    <property type="entry name" value="Acyl-CoA_Oxase/DH_mid-dom_sf"/>
</dbReference>
<gene>
    <name evidence="10" type="ORF">KN1_07810</name>
</gene>
<comment type="similarity">
    <text evidence="2 6">Belongs to the acyl-CoA dehydrogenase family.</text>
</comment>
<dbReference type="Pfam" id="PF02771">
    <property type="entry name" value="Acyl-CoA_dh_N"/>
    <property type="match status" value="1"/>
</dbReference>
<dbReference type="GO" id="GO:0003995">
    <property type="term" value="F:acyl-CoA dehydrogenase activity"/>
    <property type="evidence" value="ECO:0007669"/>
    <property type="project" value="InterPro"/>
</dbReference>
<dbReference type="Pfam" id="PF00441">
    <property type="entry name" value="Acyl-CoA_dh_1"/>
    <property type="match status" value="1"/>
</dbReference>
<evidence type="ECO:0000256" key="2">
    <source>
        <dbReference type="ARBA" id="ARBA00009347"/>
    </source>
</evidence>
<evidence type="ECO:0000256" key="3">
    <source>
        <dbReference type="ARBA" id="ARBA00022630"/>
    </source>
</evidence>
<evidence type="ECO:0000313" key="10">
    <source>
        <dbReference type="EMBL" id="BCU69484.1"/>
    </source>
</evidence>
<dbReference type="FunFam" id="2.40.110.10:FF:000002">
    <property type="entry name" value="Acyl-CoA dehydrogenase fadE12"/>
    <property type="match status" value="1"/>
</dbReference>
<dbReference type="GO" id="GO:0050660">
    <property type="term" value="F:flavin adenine dinucleotide binding"/>
    <property type="evidence" value="ECO:0007669"/>
    <property type="project" value="InterPro"/>
</dbReference>
<sequence>MFELSKELEEYRSKIREYAQKTVREYAKQMDETNDGGDKILKDLAEMNLLGMKEPTKYGGLGLGEVAFAIATEELGAESGGASHSLHTQHNALQLLISIAGDAAQEWIEKGVKAKEIYAVALTEPQAGSDLGALQTTAKPDGNELVLNGEKIFTSAASFSTKMVVLARTSGNPGDRQGISLLMVDSKLPGVEIHKLDLMGIRGAGVSYVKFNNVRIPKDSIIGKEGDAYRGALKALMIGRNGYAGIAVGIARGALDEAILRAQSRKQFGKPIIEQEWIGFNLADAYIKVEAARLLTWRAASMFDKGLEALTEASMAKYYAATTSTEVTRLALHIFGGHGLNRGSKVERLYRDAKIMEIAEGTNEMQLVAVSRLFQPKK</sequence>
<dbReference type="Gene3D" id="1.20.140.10">
    <property type="entry name" value="Butyryl-CoA Dehydrogenase, subunit A, domain 3"/>
    <property type="match status" value="1"/>
</dbReference>
<protein>
    <submittedName>
        <fullName evidence="10">Acyl-CoA dehydrogenase</fullName>
    </submittedName>
</protein>
<keyword evidence="4 6" id="KW-0274">FAD</keyword>
<keyword evidence="3 6" id="KW-0285">Flavoprotein</keyword>
<dbReference type="Proteomes" id="UP000825123">
    <property type="component" value="Chromosome"/>
</dbReference>
<feature type="domain" description="Acyl-CoA dehydrogenase/oxidase N-terminal" evidence="9">
    <location>
        <begin position="6"/>
        <end position="105"/>
    </location>
</feature>
<dbReference type="InterPro" id="IPR006089">
    <property type="entry name" value="Acyl-CoA_DH_CS"/>
</dbReference>
<dbReference type="Gene3D" id="2.40.110.10">
    <property type="entry name" value="Butyryl-CoA Dehydrogenase, subunit A, domain 2"/>
    <property type="match status" value="1"/>
</dbReference>
<evidence type="ECO:0000256" key="4">
    <source>
        <dbReference type="ARBA" id="ARBA00022827"/>
    </source>
</evidence>
<evidence type="ECO:0000256" key="1">
    <source>
        <dbReference type="ARBA" id="ARBA00001974"/>
    </source>
</evidence>
<dbReference type="PANTHER" id="PTHR43884">
    <property type="entry name" value="ACYL-COA DEHYDROGENASE"/>
    <property type="match status" value="1"/>
</dbReference>
<dbReference type="InterPro" id="IPR013786">
    <property type="entry name" value="AcylCoA_DH/ox_N"/>
</dbReference>
<dbReference type="Gene3D" id="1.10.540.10">
    <property type="entry name" value="Acyl-CoA dehydrogenase/oxidase, N-terminal domain"/>
    <property type="match status" value="1"/>
</dbReference>
<dbReference type="InterPro" id="IPR009100">
    <property type="entry name" value="AcylCoA_DH/oxidase_NM_dom_sf"/>
</dbReference>
<dbReference type="PROSITE" id="PS00072">
    <property type="entry name" value="ACYL_COA_DH_1"/>
    <property type="match status" value="1"/>
</dbReference>